<gene>
    <name evidence="3" type="ORF">O7U_00057</name>
    <name evidence="1" type="ORF">O7U_00619</name>
    <name evidence="2" type="ORF">O7U_00645</name>
</gene>
<dbReference type="EMBL" id="AHPD01000007">
    <property type="protein sequence ID" value="KEC66088.1"/>
    <property type="molecule type" value="Genomic_DNA"/>
</dbReference>
<reference evidence="3 4" key="1">
    <citation type="submission" date="2012-04" db="EMBL/GenBank/DDBJ databases">
        <title>The Genome Sequence of Bartonella quintana JK 68.</title>
        <authorList>
            <consortium name="The Broad Institute Genome Sequencing Platform"/>
            <consortium name="The Broad Institute Genome Sequencing Center for Infectious Disease"/>
            <person name="Feldgarden M."/>
            <person name="Kirby J."/>
            <person name="Kosoy M."/>
            <person name="Birtles R."/>
            <person name="Probert W.S."/>
            <person name="Chiaraviglio L."/>
            <person name="Walker B."/>
            <person name="Young S.K."/>
            <person name="Zeng Q."/>
            <person name="Gargeya S."/>
            <person name="Fitzgerald M."/>
            <person name="Haas B."/>
            <person name="Abouelleil A."/>
            <person name="Alvarado L."/>
            <person name="Arachchi H.M."/>
            <person name="Berlin A.M."/>
            <person name="Chapman S.B."/>
            <person name="Goldberg J."/>
            <person name="Griggs A."/>
            <person name="Gujja S."/>
            <person name="Hansen M."/>
            <person name="Howarth C."/>
            <person name="Imamovic A."/>
            <person name="Larimer J."/>
            <person name="McCowen C."/>
            <person name="Montmayeur A."/>
            <person name="Murphy C."/>
            <person name="Neiman D."/>
            <person name="Pearson M."/>
            <person name="Priest M."/>
            <person name="Roberts A."/>
            <person name="Saif S."/>
            <person name="Shea T."/>
            <person name="Sisk P."/>
            <person name="Sykes S."/>
            <person name="Wortman J."/>
            <person name="Nusbaum C."/>
            <person name="Birren B."/>
        </authorList>
    </citation>
    <scope>NUCLEOTIDE SEQUENCE [LARGE SCALE GENOMIC DNA]</scope>
    <source>
        <strain evidence="3 4">JK 68</strain>
    </source>
</reference>
<protein>
    <submittedName>
        <fullName evidence="3">Uncharacterized protein</fullName>
    </submittedName>
</protein>
<evidence type="ECO:0000313" key="4">
    <source>
        <dbReference type="Proteomes" id="UP000027143"/>
    </source>
</evidence>
<proteinExistence type="predicted"/>
<evidence type="ECO:0000313" key="3">
    <source>
        <dbReference type="EMBL" id="KEC67900.1"/>
    </source>
</evidence>
<sequence length="86" mass="9839">MTSVANQGLTVYGGRISLSDRLRTENFTHGFIEDVHFILKRRFEGKNLSLPLKIKVEPSSLRVMKSGIRKESSELVLATLFKNYRL</sequence>
<accession>A0ABR4SRX3</accession>
<dbReference type="EMBL" id="AHPD01000001">
    <property type="protein sequence ID" value="KEC67900.1"/>
    <property type="molecule type" value="Genomic_DNA"/>
</dbReference>
<evidence type="ECO:0000313" key="1">
    <source>
        <dbReference type="EMBL" id="KEC66088.1"/>
    </source>
</evidence>
<evidence type="ECO:0000313" key="2">
    <source>
        <dbReference type="EMBL" id="KEC66114.1"/>
    </source>
</evidence>
<comment type="caution">
    <text evidence="3">The sequence shown here is derived from an EMBL/GenBank/DDBJ whole genome shotgun (WGS) entry which is preliminary data.</text>
</comment>
<dbReference type="EMBL" id="AHPD01000007">
    <property type="protein sequence ID" value="KEC66114.1"/>
    <property type="molecule type" value="Genomic_DNA"/>
</dbReference>
<organism evidence="3 4">
    <name type="scientific">Bartonella quintana JK 68</name>
    <dbReference type="NCBI Taxonomy" id="1134503"/>
    <lineage>
        <taxon>Bacteria</taxon>
        <taxon>Pseudomonadati</taxon>
        <taxon>Pseudomonadota</taxon>
        <taxon>Alphaproteobacteria</taxon>
        <taxon>Hyphomicrobiales</taxon>
        <taxon>Bartonellaceae</taxon>
        <taxon>Bartonella</taxon>
    </lineage>
</organism>
<keyword evidence="4" id="KW-1185">Reference proteome</keyword>
<name>A0ABR4SRX3_BARQI</name>
<dbReference type="Proteomes" id="UP000027143">
    <property type="component" value="Unassembled WGS sequence"/>
</dbReference>